<feature type="domain" description="Transcriptional repressor PaaX-like N-terminal" evidence="1">
    <location>
        <begin position="25"/>
        <end position="88"/>
    </location>
</feature>
<reference evidence="3 4" key="1">
    <citation type="journal article" date="2016" name="ISME J.">
        <title>Global occurrence and heterogeneity of the Roseobacter-clade species Ruegeria mobilis.</title>
        <authorList>
            <person name="Sonnenschein E."/>
            <person name="Gram L."/>
        </authorList>
    </citation>
    <scope>NUCLEOTIDE SEQUENCE [LARGE SCALE GENOMIC DNA]</scope>
    <source>
        <strain evidence="3 4">F1926</strain>
    </source>
</reference>
<dbReference type="Proteomes" id="UP000013243">
    <property type="component" value="Chromosome"/>
</dbReference>
<dbReference type="InterPro" id="IPR036388">
    <property type="entry name" value="WH-like_DNA-bd_sf"/>
</dbReference>
<dbReference type="KEGG" id="rmb:K529_001950"/>
<protein>
    <submittedName>
        <fullName evidence="3">PaaX family transcriptional regulator</fullName>
    </submittedName>
</protein>
<name>A0A1B0ZZ25_9RHOB</name>
<dbReference type="InterPro" id="IPR013225">
    <property type="entry name" value="PaaX_C"/>
</dbReference>
<dbReference type="InterPro" id="IPR012906">
    <property type="entry name" value="PaaX-like_N"/>
</dbReference>
<feature type="domain" description="Transcriptional repressor PaaX-like C-terminal" evidence="2">
    <location>
        <begin position="206"/>
        <end position="248"/>
    </location>
</feature>
<dbReference type="RefSeq" id="WP_046002525.1">
    <property type="nucleotide sequence ID" value="NZ_CP015230.1"/>
</dbReference>
<dbReference type="PANTHER" id="PTHR30319:SF1">
    <property type="entry name" value="TRANSCRIPTIONAL REPRESSOR PAAX"/>
    <property type="match status" value="1"/>
</dbReference>
<dbReference type="Pfam" id="PF07848">
    <property type="entry name" value="PaaX"/>
    <property type="match status" value="1"/>
</dbReference>
<dbReference type="PANTHER" id="PTHR30319">
    <property type="entry name" value="PHENYLACETIC ACID REGULATOR-RELATED TRANSCRIPTIONAL REPRESSOR"/>
    <property type="match status" value="1"/>
</dbReference>
<proteinExistence type="predicted"/>
<organism evidence="3 4">
    <name type="scientific">Tritonibacter mobilis F1926</name>
    <dbReference type="NCBI Taxonomy" id="1265309"/>
    <lineage>
        <taxon>Bacteria</taxon>
        <taxon>Pseudomonadati</taxon>
        <taxon>Pseudomonadota</taxon>
        <taxon>Alphaproteobacteria</taxon>
        <taxon>Rhodobacterales</taxon>
        <taxon>Paracoccaceae</taxon>
        <taxon>Tritonibacter</taxon>
    </lineage>
</organism>
<evidence type="ECO:0000259" key="1">
    <source>
        <dbReference type="Pfam" id="PF07848"/>
    </source>
</evidence>
<evidence type="ECO:0000313" key="4">
    <source>
        <dbReference type="Proteomes" id="UP000013243"/>
    </source>
</evidence>
<dbReference type="Pfam" id="PF08223">
    <property type="entry name" value="PaaX_C"/>
    <property type="match status" value="1"/>
</dbReference>
<gene>
    <name evidence="3" type="ORF">K529_001950</name>
</gene>
<dbReference type="GeneID" id="28248556"/>
<dbReference type="STRING" id="1265309.K529_001950"/>
<sequence>MTLDTHDWFATALSSLAEPQGQRVWSIIISFLGDMAQDEGAGISSAALTRVITPLGIKPEAIRVALHRLRKDGWTESERRGRGSRHFLTPYGRAQSALVTPRIYARTACQTQAWHLLIAGTPEGLEALDALGEHRPQRAIRINRHTALATGHAEPTATAASDMLVANIEIAHVPQWLQEELFPEPLRQSCAELDRALAPLGPPPELSPLQRACLRTLLVHRWRRIALRHADLPGAFHPGDWAGESCRSRVFALLDQLPLPKLIELEDASPLPSAQITPLAAEVTD</sequence>
<dbReference type="OrthoDB" id="2270427at2"/>
<dbReference type="Gene3D" id="1.20.58.1460">
    <property type="match status" value="1"/>
</dbReference>
<accession>A0A1B0ZZ25</accession>
<dbReference type="Gene3D" id="1.10.10.10">
    <property type="entry name" value="Winged helix-like DNA-binding domain superfamily/Winged helix DNA-binding domain"/>
    <property type="match status" value="1"/>
</dbReference>
<evidence type="ECO:0000259" key="2">
    <source>
        <dbReference type="Pfam" id="PF08223"/>
    </source>
</evidence>
<dbReference type="GO" id="GO:0006351">
    <property type="term" value="P:DNA-templated transcription"/>
    <property type="evidence" value="ECO:0007669"/>
    <property type="project" value="TreeGrafter"/>
</dbReference>
<dbReference type="EMBL" id="CP015230">
    <property type="protein sequence ID" value="ANP39516.1"/>
    <property type="molecule type" value="Genomic_DNA"/>
</dbReference>
<evidence type="ECO:0000313" key="3">
    <source>
        <dbReference type="EMBL" id="ANP39516.1"/>
    </source>
</evidence>
<dbReference type="AlphaFoldDB" id="A0A1B0ZZ25"/>
<dbReference type="Gene3D" id="3.30.70.2670">
    <property type="match status" value="1"/>
</dbReference>